<evidence type="ECO:0000313" key="1">
    <source>
        <dbReference type="EMBL" id="MPM90353.1"/>
    </source>
</evidence>
<organism evidence="1">
    <name type="scientific">bioreactor metagenome</name>
    <dbReference type="NCBI Taxonomy" id="1076179"/>
    <lineage>
        <taxon>unclassified sequences</taxon>
        <taxon>metagenomes</taxon>
        <taxon>ecological metagenomes</taxon>
    </lineage>
</organism>
<comment type="caution">
    <text evidence="1">The sequence shown here is derived from an EMBL/GenBank/DDBJ whole genome shotgun (WGS) entry which is preliminary data.</text>
</comment>
<sequence>MDPQFLAIDITPENFARELAGARTFVDFRDLGQLLSMGLAKGGSLDNAVIIHNGAMVCKEGLRYPNEIVRHKILDIVGDLFLCGRRVRGHVIAIKPGHHRNVELAGMMLARIRRG</sequence>
<dbReference type="EC" id="3.5.1.108" evidence="1"/>
<dbReference type="InterPro" id="IPR020568">
    <property type="entry name" value="Ribosomal_Su5_D2-typ_SF"/>
</dbReference>
<dbReference type="GO" id="GO:0009245">
    <property type="term" value="P:lipid A biosynthetic process"/>
    <property type="evidence" value="ECO:0007669"/>
    <property type="project" value="InterPro"/>
</dbReference>
<dbReference type="EMBL" id="VSSQ01037620">
    <property type="protein sequence ID" value="MPM90353.1"/>
    <property type="molecule type" value="Genomic_DNA"/>
</dbReference>
<gene>
    <name evidence="1" type="primary">lpxC_9</name>
    <name evidence="1" type="ORF">SDC9_137474</name>
</gene>
<dbReference type="AlphaFoldDB" id="A0A645DNI7"/>
<reference evidence="1" key="1">
    <citation type="submission" date="2019-08" db="EMBL/GenBank/DDBJ databases">
        <authorList>
            <person name="Kucharzyk K."/>
            <person name="Murdoch R.W."/>
            <person name="Higgins S."/>
            <person name="Loffler F."/>
        </authorList>
    </citation>
    <scope>NUCLEOTIDE SEQUENCE</scope>
</reference>
<dbReference type="Gene3D" id="3.30.1700.10">
    <property type="entry name" value="lpxc deacetylase, domain 2"/>
    <property type="match status" value="1"/>
</dbReference>
<dbReference type="InterPro" id="IPR004463">
    <property type="entry name" value="UDP-acyl_GlcNac_deAcase"/>
</dbReference>
<dbReference type="PANTHER" id="PTHR33694:SF1">
    <property type="entry name" value="UDP-3-O-ACYL-N-ACETYLGLUCOSAMINE DEACETYLASE 1, MITOCHONDRIAL-RELATED"/>
    <property type="match status" value="1"/>
</dbReference>
<dbReference type="PANTHER" id="PTHR33694">
    <property type="entry name" value="UDP-3-O-ACYL-N-ACETYLGLUCOSAMINE DEACETYLASE 1, MITOCHONDRIAL-RELATED"/>
    <property type="match status" value="1"/>
</dbReference>
<dbReference type="InterPro" id="IPR011334">
    <property type="entry name" value="UDP-acyl_GlcNac_deAcase_C"/>
</dbReference>
<keyword evidence="1" id="KW-0378">Hydrolase</keyword>
<name>A0A645DNI7_9ZZZZ</name>
<accession>A0A645DNI7</accession>
<protein>
    <submittedName>
        <fullName evidence="1">UDP-3-O-acyl-N-acetylglucosamine deacetylase</fullName>
        <ecNumber evidence="1">3.5.1.108</ecNumber>
    </submittedName>
</protein>
<dbReference type="SUPFAM" id="SSF54211">
    <property type="entry name" value="Ribosomal protein S5 domain 2-like"/>
    <property type="match status" value="1"/>
</dbReference>
<proteinExistence type="predicted"/>
<dbReference type="GO" id="GO:0016020">
    <property type="term" value="C:membrane"/>
    <property type="evidence" value="ECO:0007669"/>
    <property type="project" value="GOC"/>
</dbReference>
<dbReference type="GO" id="GO:0103117">
    <property type="term" value="F:UDP-3-O-acyl-N-acetylglucosamine deacetylase activity"/>
    <property type="evidence" value="ECO:0007669"/>
    <property type="project" value="UniProtKB-EC"/>
</dbReference>
<dbReference type="Pfam" id="PF03331">
    <property type="entry name" value="LpxC"/>
    <property type="match status" value="1"/>
</dbReference>